<proteinExistence type="predicted"/>
<dbReference type="Pfam" id="PF18759">
    <property type="entry name" value="Plavaka"/>
    <property type="match status" value="1"/>
</dbReference>
<feature type="region of interest" description="Disordered" evidence="1">
    <location>
        <begin position="1"/>
        <end position="42"/>
    </location>
</feature>
<feature type="compositionally biased region" description="Polar residues" evidence="1">
    <location>
        <begin position="23"/>
        <end position="41"/>
    </location>
</feature>
<name>A0A0C2W8E7_SERVB</name>
<reference evidence="3" key="2">
    <citation type="submission" date="2015-01" db="EMBL/GenBank/DDBJ databases">
        <title>Evolutionary Origins and Diversification of the Mycorrhizal Mutualists.</title>
        <authorList>
            <consortium name="DOE Joint Genome Institute"/>
            <consortium name="Mycorrhizal Genomics Consortium"/>
            <person name="Kohler A."/>
            <person name="Kuo A."/>
            <person name="Nagy L.G."/>
            <person name="Floudas D."/>
            <person name="Copeland A."/>
            <person name="Barry K.W."/>
            <person name="Cichocki N."/>
            <person name="Veneault-Fourrey C."/>
            <person name="LaButti K."/>
            <person name="Lindquist E.A."/>
            <person name="Lipzen A."/>
            <person name="Lundell T."/>
            <person name="Morin E."/>
            <person name="Murat C."/>
            <person name="Riley R."/>
            <person name="Ohm R."/>
            <person name="Sun H."/>
            <person name="Tunlid A."/>
            <person name="Henrissat B."/>
            <person name="Grigoriev I.V."/>
            <person name="Hibbett D.S."/>
            <person name="Martin F."/>
        </authorList>
    </citation>
    <scope>NUCLEOTIDE SEQUENCE [LARGE SCALE GENOMIC DNA]</scope>
    <source>
        <strain evidence="3">MAFF 305830</strain>
    </source>
</reference>
<dbReference type="EMBL" id="KN824350">
    <property type="protein sequence ID" value="KIM22688.1"/>
    <property type="molecule type" value="Genomic_DNA"/>
</dbReference>
<evidence type="ECO:0000256" key="1">
    <source>
        <dbReference type="SAM" id="MobiDB-lite"/>
    </source>
</evidence>
<protein>
    <submittedName>
        <fullName evidence="2">Uncharacterized protein</fullName>
    </submittedName>
</protein>
<accession>A0A0C2W8E7</accession>
<gene>
    <name evidence="2" type="ORF">M408DRAFT_78738</name>
</gene>
<dbReference type="Proteomes" id="UP000054097">
    <property type="component" value="Unassembled WGS sequence"/>
</dbReference>
<reference evidence="2 3" key="1">
    <citation type="submission" date="2014-04" db="EMBL/GenBank/DDBJ databases">
        <authorList>
            <consortium name="DOE Joint Genome Institute"/>
            <person name="Kuo A."/>
            <person name="Zuccaro A."/>
            <person name="Kohler A."/>
            <person name="Nagy L.G."/>
            <person name="Floudas D."/>
            <person name="Copeland A."/>
            <person name="Barry K.W."/>
            <person name="Cichocki N."/>
            <person name="Veneault-Fourrey C."/>
            <person name="LaButti K."/>
            <person name="Lindquist E.A."/>
            <person name="Lipzen A."/>
            <person name="Lundell T."/>
            <person name="Morin E."/>
            <person name="Murat C."/>
            <person name="Sun H."/>
            <person name="Tunlid A."/>
            <person name="Henrissat B."/>
            <person name="Grigoriev I.V."/>
            <person name="Hibbett D.S."/>
            <person name="Martin F."/>
            <person name="Nordberg H.P."/>
            <person name="Cantor M.N."/>
            <person name="Hua S.X."/>
        </authorList>
    </citation>
    <scope>NUCLEOTIDE SEQUENCE [LARGE SCALE GENOMIC DNA]</scope>
    <source>
        <strain evidence="2 3">MAFF 305830</strain>
    </source>
</reference>
<evidence type="ECO:0000313" key="3">
    <source>
        <dbReference type="Proteomes" id="UP000054097"/>
    </source>
</evidence>
<feature type="non-terminal residue" evidence="2">
    <location>
        <position position="631"/>
    </location>
</feature>
<dbReference type="HOGENOM" id="CLU_006344_4_0_1"/>
<dbReference type="InterPro" id="IPR041078">
    <property type="entry name" value="Plavaka"/>
</dbReference>
<evidence type="ECO:0000313" key="2">
    <source>
        <dbReference type="EMBL" id="KIM22688.1"/>
    </source>
</evidence>
<dbReference type="AlphaFoldDB" id="A0A0C2W8E7"/>
<sequence length="631" mass="71694">MGRCRAGYGLPAPPPPPLPASVVESTAGKTRNQPAEPSSRSVDVHVETYPDAGFVYETDDPHISKESRKLRSMGGDEMYYPFANDIDFELAAWLHDSGLSRSKIDEFLKLKYVSVQARMPSFTSAAMLRDRIELLPDDGPRWKGQKVTAEYGDPTAPITLFYKDPIEVVAYLLSRPNLASHMKFAPAKVWETSSKKSRVYSDMFTSEWWWDVQSGLSLGSTVIPLLIGSDKTHLTDFTGDKKAWPVYLSLGNIDMKARRTRSLNAWAIIGYMPIVEWNNPKDIRGTLTSRLFHQCAKVIFQSIINLGEGGILLPDSKGDVRNCYPRLAAWLSDHPEQLMLNCAAGKTCPTTTAGPDDLGDATPSPPRTTGWILRRIERALLEAPPGNIAKYQAAARRCKLNGVHDPFWKYLPGYRADLCAAPDIFHGVIRFWRDHLFKWIARLVGTTELDARLKALQKIIGFRHFTRGISHLSQWTGREDKELQRVMVALIAGAPKVSPKAMRCIRTFHDFLYLVQYRSHSTETIGYIHDYLEEFHEDKNVFIEAGVRRGKGKTIIPHFKIPKLALFHTYEWHIPQLGPSTQFTTEITETHHQPLAKEPFRATNKSQYAGQMCRYLDRKARIRHARELYQW</sequence>
<keyword evidence="3" id="KW-1185">Reference proteome</keyword>
<dbReference type="OrthoDB" id="2418900at2759"/>
<organism evidence="2 3">
    <name type="scientific">Serendipita vermifera MAFF 305830</name>
    <dbReference type="NCBI Taxonomy" id="933852"/>
    <lineage>
        <taxon>Eukaryota</taxon>
        <taxon>Fungi</taxon>
        <taxon>Dikarya</taxon>
        <taxon>Basidiomycota</taxon>
        <taxon>Agaricomycotina</taxon>
        <taxon>Agaricomycetes</taxon>
        <taxon>Sebacinales</taxon>
        <taxon>Serendipitaceae</taxon>
        <taxon>Serendipita</taxon>
    </lineage>
</organism>
<dbReference type="STRING" id="933852.A0A0C2W8E7"/>